<comment type="caution">
    <text evidence="2">The sequence shown here is derived from an EMBL/GenBank/DDBJ whole genome shotgun (WGS) entry which is preliminary data.</text>
</comment>
<dbReference type="Proteomes" id="UP000230002">
    <property type="component" value="Unassembled WGS sequence"/>
</dbReference>
<protein>
    <submittedName>
        <fullName evidence="2">Uncharacterized protein</fullName>
    </submittedName>
</protein>
<evidence type="ECO:0000313" key="2">
    <source>
        <dbReference type="EMBL" id="PIL33008.1"/>
    </source>
</evidence>
<evidence type="ECO:0000256" key="1">
    <source>
        <dbReference type="SAM" id="MobiDB-lite"/>
    </source>
</evidence>
<proteinExistence type="predicted"/>
<feature type="region of interest" description="Disordered" evidence="1">
    <location>
        <begin position="1"/>
        <end position="20"/>
    </location>
</feature>
<dbReference type="EMBL" id="AYKW01000008">
    <property type="protein sequence ID" value="PIL33008.1"/>
    <property type="molecule type" value="Genomic_DNA"/>
</dbReference>
<dbReference type="AlphaFoldDB" id="A0A2G8SHH0"/>
<organism evidence="2 3">
    <name type="scientific">Ganoderma sinense ZZ0214-1</name>
    <dbReference type="NCBI Taxonomy" id="1077348"/>
    <lineage>
        <taxon>Eukaryota</taxon>
        <taxon>Fungi</taxon>
        <taxon>Dikarya</taxon>
        <taxon>Basidiomycota</taxon>
        <taxon>Agaricomycotina</taxon>
        <taxon>Agaricomycetes</taxon>
        <taxon>Polyporales</taxon>
        <taxon>Polyporaceae</taxon>
        <taxon>Ganoderma</taxon>
    </lineage>
</organism>
<gene>
    <name evidence="2" type="ORF">GSI_04457</name>
</gene>
<accession>A0A2G8SHH0</accession>
<name>A0A2G8SHH0_9APHY</name>
<evidence type="ECO:0000313" key="3">
    <source>
        <dbReference type="Proteomes" id="UP000230002"/>
    </source>
</evidence>
<sequence>MQNAHPSPYRPPGTREQLDPHWRSLNVAPYSLVRLKETINPLFPAGTIVALSNEIEVRVVPPTPSKHEGQGAPNPNANASVKIHLWRQNTTTTSVLSRDGGNPLSIQHKHLVDPTTGERKPRGSWTKSTQVQLTVPEADRISYLTDPIITPNVNIPRGVDIPPGTIGVVRKCMTRTNQLITKEQELSSNRVDWWYVLEVDVRVTTWEWVPCRDFVNVLNLEALQPQEVVFHTNFIKSKTGQIQVKVLKTT</sequence>
<reference evidence="2 3" key="1">
    <citation type="journal article" date="2015" name="Sci. Rep.">
        <title>Chromosome-level genome map provides insights into diverse defense mechanisms in the medicinal fungus Ganoderma sinense.</title>
        <authorList>
            <person name="Zhu Y."/>
            <person name="Xu J."/>
            <person name="Sun C."/>
            <person name="Zhou S."/>
            <person name="Xu H."/>
            <person name="Nelson D.R."/>
            <person name="Qian J."/>
            <person name="Song J."/>
            <person name="Luo H."/>
            <person name="Xiang L."/>
            <person name="Li Y."/>
            <person name="Xu Z."/>
            <person name="Ji A."/>
            <person name="Wang L."/>
            <person name="Lu S."/>
            <person name="Hayward A."/>
            <person name="Sun W."/>
            <person name="Li X."/>
            <person name="Schwartz D.C."/>
            <person name="Wang Y."/>
            <person name="Chen S."/>
        </authorList>
    </citation>
    <scope>NUCLEOTIDE SEQUENCE [LARGE SCALE GENOMIC DNA]</scope>
    <source>
        <strain evidence="2 3">ZZ0214-1</strain>
    </source>
</reference>
<keyword evidence="3" id="KW-1185">Reference proteome</keyword>